<keyword evidence="2" id="KW-1133">Transmembrane helix</keyword>
<dbReference type="EMBL" id="PCSH01000118">
    <property type="protein sequence ID" value="PIP40459.1"/>
    <property type="molecule type" value="Genomic_DNA"/>
</dbReference>
<keyword evidence="2" id="KW-0812">Transmembrane</keyword>
<comment type="caution">
    <text evidence="4">The sequence shown here is derived from an EMBL/GenBank/DDBJ whole genome shotgun (WGS) entry which is preliminary data.</text>
</comment>
<proteinExistence type="predicted"/>
<dbReference type="InterPro" id="IPR006860">
    <property type="entry name" value="FecR"/>
</dbReference>
<evidence type="ECO:0000256" key="2">
    <source>
        <dbReference type="SAM" id="Phobius"/>
    </source>
</evidence>
<reference evidence="4 5" key="1">
    <citation type="submission" date="2017-09" db="EMBL/GenBank/DDBJ databases">
        <title>Depth-based differentiation of microbial function through sediment-hosted aquifers and enrichment of novel symbionts in the deep terrestrial subsurface.</title>
        <authorList>
            <person name="Probst A.J."/>
            <person name="Ladd B."/>
            <person name="Jarett J.K."/>
            <person name="Geller-Mcgrath D.E."/>
            <person name="Sieber C.M."/>
            <person name="Emerson J.B."/>
            <person name="Anantharaman K."/>
            <person name="Thomas B.C."/>
            <person name="Malmstrom R."/>
            <person name="Stieglmeier M."/>
            <person name="Klingl A."/>
            <person name="Woyke T."/>
            <person name="Ryan C.M."/>
            <person name="Banfield J.F."/>
        </authorList>
    </citation>
    <scope>NUCLEOTIDE SEQUENCE [LARGE SCALE GENOMIC DNA]</scope>
    <source>
        <strain evidence="4">CG23_combo_of_CG06-09_8_20_14_all_40_23</strain>
    </source>
</reference>
<dbReference type="Gene3D" id="2.60.120.1440">
    <property type="match status" value="1"/>
</dbReference>
<accession>A0A2H0A4T9</accession>
<evidence type="ECO:0000259" key="3">
    <source>
        <dbReference type="Pfam" id="PF04773"/>
    </source>
</evidence>
<keyword evidence="2" id="KW-0472">Membrane</keyword>
<evidence type="ECO:0000256" key="1">
    <source>
        <dbReference type="SAM" id="MobiDB-lite"/>
    </source>
</evidence>
<feature type="compositionally biased region" description="Basic and acidic residues" evidence="1">
    <location>
        <begin position="225"/>
        <end position="248"/>
    </location>
</feature>
<name>A0A2H0A4T9_9BACT</name>
<evidence type="ECO:0000313" key="5">
    <source>
        <dbReference type="Proteomes" id="UP000231067"/>
    </source>
</evidence>
<gene>
    <name evidence="4" type="ORF">COX18_06620</name>
</gene>
<feature type="domain" description="FecR protein" evidence="3">
    <location>
        <begin position="85"/>
        <end position="186"/>
    </location>
</feature>
<dbReference type="PANTHER" id="PTHR38731:SF1">
    <property type="entry name" value="FECR PROTEIN DOMAIN-CONTAINING PROTEIN"/>
    <property type="match status" value="1"/>
</dbReference>
<organism evidence="4 5">
    <name type="scientific">Candidatus Desantisbacteria bacterium CG23_combo_of_CG06-09_8_20_14_all_40_23</name>
    <dbReference type="NCBI Taxonomy" id="1974550"/>
    <lineage>
        <taxon>Bacteria</taxon>
        <taxon>Candidatus Desantisiibacteriota</taxon>
    </lineage>
</organism>
<protein>
    <recommendedName>
        <fullName evidence="3">FecR protein domain-containing protein</fullName>
    </recommendedName>
</protein>
<evidence type="ECO:0000313" key="4">
    <source>
        <dbReference type="EMBL" id="PIP40459.1"/>
    </source>
</evidence>
<feature type="transmembrane region" description="Helical" evidence="2">
    <location>
        <begin position="21"/>
        <end position="40"/>
    </location>
</feature>
<dbReference type="PANTHER" id="PTHR38731">
    <property type="entry name" value="LIPL45-RELATED LIPOPROTEIN-RELATED"/>
    <property type="match status" value="1"/>
</dbReference>
<sequence>MCHIMAHILYEEVGEMKKAGVGRLIYLIGVFCVLLIPIHASATTTTTQEQEIILTKVSGRVEVQNIGEVKWKKAEVGMKLKSNQRIRTFEKSRAYLDLGEGSSMVMGLDSIMDILELKKQIEGQNGFASKVKLWIGKIRTEIKKLDKDSSFEVVTPTTIAGVRGTKWSNFVMDDDSSSVFVEDGNVWLENLSGNQKYMASKGQISNITPVGDISIPTFVTPEQQKEFEKQWQEEVEPAKKEEVKKAEAEESLPSPAVTEEKPDKKGKKGITCGGLVGSRMIDGKSYSEIIFQPDISLGKLGIGLNILARWNEDGFRKKDYDDAGNIIRYVRWAEKGDKPLYARLGTLDRAILGHGFILNHYSNQGTDTSKNILGSEIDVNLKNSGVETVVNNITDPRLFGGRVYCKPLKMLKIDIPILSRIDLGLSGVTDTEPQQGNKDSLTVYGVDLGMPIFGNLLKVYADTAKIQDFGHGMAYGLGGEKHIGWIDANLGYKIEMRNLGEKFVPGVFNSLYEVMRPGTSSLSSAKKSSGWYGETSLGILKAINMEFSMENFKEGEPRVHGGLKVNSELISRITKKNIGVSFSYDQVREKGDNLFNLNAKNSVTTQEIIYGLNDNVILSYIYRGIIDKNGVKTKTASLATKMAF</sequence>
<dbReference type="AlphaFoldDB" id="A0A2H0A4T9"/>
<dbReference type="Proteomes" id="UP000231067">
    <property type="component" value="Unassembled WGS sequence"/>
</dbReference>
<feature type="region of interest" description="Disordered" evidence="1">
    <location>
        <begin position="225"/>
        <end position="269"/>
    </location>
</feature>
<dbReference type="Pfam" id="PF04773">
    <property type="entry name" value="FecR"/>
    <property type="match status" value="1"/>
</dbReference>